<proteinExistence type="predicted"/>
<keyword evidence="1" id="KW-0175">Coiled coil</keyword>
<dbReference type="InterPro" id="IPR013324">
    <property type="entry name" value="RNA_pol_sigma_r3/r4-like"/>
</dbReference>
<evidence type="ECO:0000256" key="1">
    <source>
        <dbReference type="SAM" id="Coils"/>
    </source>
</evidence>
<sequence>MENNKFDKTEILLNFYIDFRIENENLKLEIEALKNSYDLKSIELSEKTGKTNKISNEIEDRIISNDSKIKKYECMIEANNLIMRKLKNAIKKLTKVEKEVIELKYFHTPILNRKEISTKMSLTTAAIDNVKRRAIRKMTKFI</sequence>
<dbReference type="AlphaFoldDB" id="A0A6G4ED74"/>
<feature type="coiled-coil region" evidence="1">
    <location>
        <begin position="16"/>
        <end position="43"/>
    </location>
</feature>
<dbReference type="RefSeq" id="WP_061319502.1">
    <property type="nucleotide sequence ID" value="NZ_CP013849.1"/>
</dbReference>
<name>A0A6G4ED74_CLOBO</name>
<organism evidence="2">
    <name type="scientific">Clostridium botulinum</name>
    <dbReference type="NCBI Taxonomy" id="1491"/>
    <lineage>
        <taxon>Bacteria</taxon>
        <taxon>Bacillati</taxon>
        <taxon>Bacillota</taxon>
        <taxon>Clostridia</taxon>
        <taxon>Eubacteriales</taxon>
        <taxon>Clostridiaceae</taxon>
        <taxon>Clostridium</taxon>
    </lineage>
</organism>
<dbReference type="EMBL" id="SWRL01000002">
    <property type="protein sequence ID" value="NFH61186.1"/>
    <property type="molecule type" value="Genomic_DNA"/>
</dbReference>
<evidence type="ECO:0000313" key="2">
    <source>
        <dbReference type="EMBL" id="NFH61186.1"/>
    </source>
</evidence>
<gene>
    <name evidence="2" type="ORF">FC962_04585</name>
</gene>
<protein>
    <submittedName>
        <fullName evidence="2">Sigma-70 family RNA polymerase sigma factor</fullName>
    </submittedName>
</protein>
<dbReference type="SUPFAM" id="SSF88659">
    <property type="entry name" value="Sigma3 and sigma4 domains of RNA polymerase sigma factors"/>
    <property type="match status" value="1"/>
</dbReference>
<comment type="caution">
    <text evidence="2">The sequence shown here is derived from an EMBL/GenBank/DDBJ whole genome shotgun (WGS) entry which is preliminary data.</text>
</comment>
<reference evidence="2" key="1">
    <citation type="submission" date="2019-04" db="EMBL/GenBank/DDBJ databases">
        <title>Genome sequencing of Clostridium botulinum Groups I-IV and Clostridium butyricum.</title>
        <authorList>
            <person name="Brunt J."/>
            <person name="Van Vliet A.H.M."/>
            <person name="Stringer S.C."/>
            <person name="Carter A.T."/>
            <person name="Peck M.W."/>
        </authorList>
    </citation>
    <scope>NUCLEOTIDE SEQUENCE</scope>
    <source>
        <strain evidence="2">IFR 15/031</strain>
    </source>
</reference>
<dbReference type="Gene3D" id="1.20.140.160">
    <property type="match status" value="1"/>
</dbReference>
<accession>A0A6G4ED74</accession>